<proteinExistence type="predicted"/>
<dbReference type="Proteomes" id="UP000828390">
    <property type="component" value="Unassembled WGS sequence"/>
</dbReference>
<reference evidence="1" key="2">
    <citation type="submission" date="2020-11" db="EMBL/GenBank/DDBJ databases">
        <authorList>
            <person name="McCartney M.A."/>
            <person name="Auch B."/>
            <person name="Kono T."/>
            <person name="Mallez S."/>
            <person name="Becker A."/>
            <person name="Gohl D.M."/>
            <person name="Silverstein K.A.T."/>
            <person name="Koren S."/>
            <person name="Bechman K.B."/>
            <person name="Herman A."/>
            <person name="Abrahante J.E."/>
            <person name="Garbe J."/>
        </authorList>
    </citation>
    <scope>NUCLEOTIDE SEQUENCE</scope>
    <source>
        <strain evidence="1">Duluth1</strain>
        <tissue evidence="1">Whole animal</tissue>
    </source>
</reference>
<reference evidence="1" key="1">
    <citation type="journal article" date="2019" name="bioRxiv">
        <title>The Genome of the Zebra Mussel, Dreissena polymorpha: A Resource for Invasive Species Research.</title>
        <authorList>
            <person name="McCartney M.A."/>
            <person name="Auch B."/>
            <person name="Kono T."/>
            <person name="Mallez S."/>
            <person name="Zhang Y."/>
            <person name="Obille A."/>
            <person name="Becker A."/>
            <person name="Abrahante J.E."/>
            <person name="Garbe J."/>
            <person name="Badalamenti J.P."/>
            <person name="Herman A."/>
            <person name="Mangelson H."/>
            <person name="Liachko I."/>
            <person name="Sullivan S."/>
            <person name="Sone E.D."/>
            <person name="Koren S."/>
            <person name="Silverstein K.A.T."/>
            <person name="Beckman K.B."/>
            <person name="Gohl D.M."/>
        </authorList>
    </citation>
    <scope>NUCLEOTIDE SEQUENCE</scope>
    <source>
        <strain evidence="1">Duluth1</strain>
        <tissue evidence="1">Whole animal</tissue>
    </source>
</reference>
<protein>
    <submittedName>
        <fullName evidence="1">Uncharacterized protein</fullName>
    </submittedName>
</protein>
<evidence type="ECO:0000313" key="1">
    <source>
        <dbReference type="EMBL" id="KAH3846865.1"/>
    </source>
</evidence>
<gene>
    <name evidence="1" type="ORF">DPMN_089171</name>
</gene>
<evidence type="ECO:0000313" key="2">
    <source>
        <dbReference type="Proteomes" id="UP000828390"/>
    </source>
</evidence>
<dbReference type="AlphaFoldDB" id="A0A9D4KVW3"/>
<sequence>MSGQFNICQCVRRGRGCSLHRTLQAILLLNLKERFRGASIGLIDIYTTYYLCGRSAVRDKYRALFHACLRLHGREEPLELVNNADSFTQLILDSTHPSVNKGHLPSEKEIEYKELLSRKYIWSIHLLWCRDLAKGS</sequence>
<dbReference type="EMBL" id="JAIWYP010000003">
    <property type="protein sequence ID" value="KAH3846865.1"/>
    <property type="molecule type" value="Genomic_DNA"/>
</dbReference>
<keyword evidence="2" id="KW-1185">Reference proteome</keyword>
<name>A0A9D4KVW3_DREPO</name>
<comment type="caution">
    <text evidence="1">The sequence shown here is derived from an EMBL/GenBank/DDBJ whole genome shotgun (WGS) entry which is preliminary data.</text>
</comment>
<organism evidence="1 2">
    <name type="scientific">Dreissena polymorpha</name>
    <name type="common">Zebra mussel</name>
    <name type="synonym">Mytilus polymorpha</name>
    <dbReference type="NCBI Taxonomy" id="45954"/>
    <lineage>
        <taxon>Eukaryota</taxon>
        <taxon>Metazoa</taxon>
        <taxon>Spiralia</taxon>
        <taxon>Lophotrochozoa</taxon>
        <taxon>Mollusca</taxon>
        <taxon>Bivalvia</taxon>
        <taxon>Autobranchia</taxon>
        <taxon>Heteroconchia</taxon>
        <taxon>Euheterodonta</taxon>
        <taxon>Imparidentia</taxon>
        <taxon>Neoheterodontei</taxon>
        <taxon>Myida</taxon>
        <taxon>Dreissenoidea</taxon>
        <taxon>Dreissenidae</taxon>
        <taxon>Dreissena</taxon>
    </lineage>
</organism>
<accession>A0A9D4KVW3</accession>